<dbReference type="AlphaFoldDB" id="A0A382R2F8"/>
<evidence type="ECO:0000313" key="3">
    <source>
        <dbReference type="EMBL" id="SVC90781.1"/>
    </source>
</evidence>
<gene>
    <name evidence="3" type="ORF">METZ01_LOCUS343635</name>
</gene>
<feature type="transmembrane region" description="Helical" evidence="1">
    <location>
        <begin position="136"/>
        <end position="156"/>
    </location>
</feature>
<evidence type="ECO:0000256" key="1">
    <source>
        <dbReference type="SAM" id="Phobius"/>
    </source>
</evidence>
<evidence type="ECO:0000259" key="2">
    <source>
        <dbReference type="PROSITE" id="PS51846"/>
    </source>
</evidence>
<dbReference type="EMBL" id="UINC01117976">
    <property type="protein sequence ID" value="SVC90781.1"/>
    <property type="molecule type" value="Genomic_DNA"/>
</dbReference>
<dbReference type="InterPro" id="IPR051676">
    <property type="entry name" value="UPF0053_domain"/>
</dbReference>
<name>A0A382R2F8_9ZZZZ</name>
<dbReference type="PANTHER" id="PTHR43099:SF5">
    <property type="entry name" value="HLYC_CORC FAMILY TRANSPORTER"/>
    <property type="match status" value="1"/>
</dbReference>
<feature type="transmembrane region" description="Helical" evidence="1">
    <location>
        <begin position="93"/>
        <end position="110"/>
    </location>
</feature>
<feature type="domain" description="CNNM transmembrane" evidence="2">
    <location>
        <begin position="1"/>
        <end position="181"/>
    </location>
</feature>
<keyword evidence="1" id="KW-1133">Transmembrane helix</keyword>
<reference evidence="3" key="1">
    <citation type="submission" date="2018-05" db="EMBL/GenBank/DDBJ databases">
        <authorList>
            <person name="Lanie J.A."/>
            <person name="Ng W.-L."/>
            <person name="Kazmierczak K.M."/>
            <person name="Andrzejewski T.M."/>
            <person name="Davidsen T.M."/>
            <person name="Wayne K.J."/>
            <person name="Tettelin H."/>
            <person name="Glass J.I."/>
            <person name="Rusch D."/>
            <person name="Podicherti R."/>
            <person name="Tsui H.-C.T."/>
            <person name="Winkler M.E."/>
        </authorList>
    </citation>
    <scope>NUCLEOTIDE SEQUENCE</scope>
</reference>
<accession>A0A382R2F8</accession>
<sequence>MNGFFVAAEFALVKLRGTQLEPLVSKGYRRARMVRHILNNLDAYLSACQLGITLASLALGYVGHPIFDKLLGPVYDWRVNGAPLLEDQHWRHMISIGVGFIVITVLHIVVGEQAPKWLAIQRPLPTSLWIAYPLRWFYWVMYPFIWALNSCALWLLRKAGLDTRDEHEHNHSEEELRMMIG</sequence>
<keyword evidence="1" id="KW-0472">Membrane</keyword>
<dbReference type="Pfam" id="PF01595">
    <property type="entry name" value="CNNM"/>
    <property type="match status" value="1"/>
</dbReference>
<dbReference type="PANTHER" id="PTHR43099">
    <property type="entry name" value="UPF0053 PROTEIN YRKA"/>
    <property type="match status" value="1"/>
</dbReference>
<dbReference type="PROSITE" id="PS51846">
    <property type="entry name" value="CNNM"/>
    <property type="match status" value="1"/>
</dbReference>
<protein>
    <recommendedName>
        <fullName evidence="2">CNNM transmembrane domain-containing protein</fullName>
    </recommendedName>
</protein>
<organism evidence="3">
    <name type="scientific">marine metagenome</name>
    <dbReference type="NCBI Taxonomy" id="408172"/>
    <lineage>
        <taxon>unclassified sequences</taxon>
        <taxon>metagenomes</taxon>
        <taxon>ecological metagenomes</taxon>
    </lineage>
</organism>
<keyword evidence="1" id="KW-0812">Transmembrane</keyword>
<dbReference type="InterPro" id="IPR002550">
    <property type="entry name" value="CNNM"/>
</dbReference>
<proteinExistence type="predicted"/>
<feature type="non-terminal residue" evidence="3">
    <location>
        <position position="181"/>
    </location>
</feature>